<sequence length="109" mass="11845">MMERDIQAILNSLTLLVDSTKGAAPLALLHSYASVMVLCADLRKAVSGYNGAWNITMVIGEVENHMAALAGIFPSWDLLPDQHRVGVRAAIMKLAMRTCFGQESRGVDE</sequence>
<keyword evidence="2" id="KW-1185">Reference proteome</keyword>
<dbReference type="Proteomes" id="UP000184408">
    <property type="component" value="Unassembled WGS sequence"/>
</dbReference>
<reference evidence="1 2" key="1">
    <citation type="submission" date="2016-11" db="EMBL/GenBank/DDBJ databases">
        <authorList>
            <person name="Varghese N."/>
            <person name="Submissions S."/>
        </authorList>
    </citation>
    <scope>NUCLEOTIDE SEQUENCE [LARGE SCALE GENOMIC DNA]</scope>
    <source>
        <strain evidence="1 2">DSM 16310</strain>
    </source>
</reference>
<protein>
    <submittedName>
        <fullName evidence="1">Uncharacterized protein</fullName>
    </submittedName>
</protein>
<accession>A0ABY1IH57</accession>
<gene>
    <name evidence="1" type="ORF">SAMN02744035_02814</name>
</gene>
<dbReference type="EMBL" id="FQYZ01000010">
    <property type="protein sequence ID" value="SHJ16817.1"/>
    <property type="molecule type" value="Genomic_DNA"/>
</dbReference>
<dbReference type="RefSeq" id="WP_072936756.1">
    <property type="nucleotide sequence ID" value="NZ_FQYZ01000010.1"/>
</dbReference>
<evidence type="ECO:0000313" key="2">
    <source>
        <dbReference type="Proteomes" id="UP000184408"/>
    </source>
</evidence>
<proteinExistence type="predicted"/>
<evidence type="ECO:0000313" key="1">
    <source>
        <dbReference type="EMBL" id="SHJ16817.1"/>
    </source>
</evidence>
<name>A0ABY1IH57_9RHOB</name>
<comment type="caution">
    <text evidence="1">The sequence shown here is derived from an EMBL/GenBank/DDBJ whole genome shotgun (WGS) entry which is preliminary data.</text>
</comment>
<organism evidence="1 2">
    <name type="scientific">Thalassobacter stenotrophicus DSM 16310</name>
    <dbReference type="NCBI Taxonomy" id="1123361"/>
    <lineage>
        <taxon>Bacteria</taxon>
        <taxon>Pseudomonadati</taxon>
        <taxon>Pseudomonadota</taxon>
        <taxon>Alphaproteobacteria</taxon>
        <taxon>Rhodobacterales</taxon>
        <taxon>Roseobacteraceae</taxon>
        <taxon>Thalassobacter</taxon>
    </lineage>
</organism>